<dbReference type="Pfam" id="PF18133">
    <property type="entry name" value="HydF_tetramer"/>
    <property type="match status" value="1"/>
</dbReference>
<dbReference type="NCBIfam" id="TIGR00231">
    <property type="entry name" value="small_GTP"/>
    <property type="match status" value="1"/>
</dbReference>
<dbReference type="InterPro" id="IPR006073">
    <property type="entry name" value="GTP-bd"/>
</dbReference>
<organism evidence="6 7">
    <name type="scientific">Megamonas hypermegale</name>
    <dbReference type="NCBI Taxonomy" id="158847"/>
    <lineage>
        <taxon>Bacteria</taxon>
        <taxon>Bacillati</taxon>
        <taxon>Bacillota</taxon>
        <taxon>Negativicutes</taxon>
        <taxon>Selenomonadales</taxon>
        <taxon>Selenomonadaceae</taxon>
        <taxon>Megamonas</taxon>
    </lineage>
</organism>
<dbReference type="InterPro" id="IPR027417">
    <property type="entry name" value="P-loop_NTPase"/>
</dbReference>
<dbReference type="EMBL" id="LT906446">
    <property type="protein sequence ID" value="SNV02095.1"/>
    <property type="molecule type" value="Genomic_DNA"/>
</dbReference>
<dbReference type="InterPro" id="IPR041606">
    <property type="entry name" value="HydF_dimer"/>
</dbReference>
<evidence type="ECO:0000256" key="1">
    <source>
        <dbReference type="ARBA" id="ARBA00022741"/>
    </source>
</evidence>
<dbReference type="PANTHER" id="PTHR42714:SF6">
    <property type="entry name" value="TRANSLATION INITIATION FACTOR IF-2"/>
    <property type="match status" value="1"/>
</dbReference>
<dbReference type="GO" id="GO:0002098">
    <property type="term" value="P:tRNA wobble uridine modification"/>
    <property type="evidence" value="ECO:0007669"/>
    <property type="project" value="TreeGrafter"/>
</dbReference>
<dbReference type="eggNOG" id="COG0486">
    <property type="taxonomic scope" value="Bacteria"/>
</dbReference>
<dbReference type="GO" id="GO:0005525">
    <property type="term" value="F:GTP binding"/>
    <property type="evidence" value="ECO:0007669"/>
    <property type="project" value="UniProtKB-KW"/>
</dbReference>
<dbReference type="SUPFAM" id="SSF52540">
    <property type="entry name" value="P-loop containing nucleoside triphosphate hydrolases"/>
    <property type="match status" value="1"/>
</dbReference>
<dbReference type="Gene3D" id="3.40.50.300">
    <property type="entry name" value="P-loop containing nucleotide triphosphate hydrolases"/>
    <property type="match status" value="1"/>
</dbReference>
<protein>
    <submittedName>
        <fullName evidence="6">tRNA modification GTPase MnmE</fullName>
        <ecNumber evidence="6">3.6.5.-</ecNumber>
    </submittedName>
</protein>
<dbReference type="InterPro" id="IPR023873">
    <property type="entry name" value="FeFe-hyd_GTPase_HydF"/>
</dbReference>
<keyword evidence="1" id="KW-0547">Nucleotide-binding</keyword>
<keyword evidence="6" id="KW-0378">Hydrolase</keyword>
<sequence>MDLNQTPSANRIHIAFFGMRNAGKSSLMNAVTGQNLAVVSDVKGTTTDPVLKSMELLPLGPVTIIDTAGLDDTGALGKLRTEKTMQILRKTDIAVLVVDSTCGISFFDEEILNLIIKQKIPYVIAYNKIDLQKSLKQQLQTDEHTIFVSASTGEGIHELKEKLAHFTKTKQEKFILKDIVAPKDVVVLVIPIDKAAPKGRLILPQQQVIRELLDIGATAVMTQDDNLLNTLNNLKEKPRLVITDSQAFAKVNKIVPKDIELTSFSILFSRYKGNLQRQVQAVKVLDTIKDHDKILIAEGCTHHRQCDDIGTVKLPNWIRNYTKANPDFTFTSGTEFPQDVSSYKLIIHCGGCMLNEREMQARLKIAQSQNIPMSNYGTIIAYVNGILQRTIQPLHFFDK</sequence>
<keyword evidence="7" id="KW-1185">Reference proteome</keyword>
<dbReference type="RefSeq" id="WP_027890628.1">
    <property type="nucleotide sequence ID" value="NZ_LT906446.1"/>
</dbReference>
<evidence type="ECO:0000313" key="6">
    <source>
        <dbReference type="EMBL" id="SNV02095.1"/>
    </source>
</evidence>
<dbReference type="Proteomes" id="UP000215383">
    <property type="component" value="Chromosome 1"/>
</dbReference>
<dbReference type="EC" id="3.6.5.-" evidence="6"/>
<dbReference type="Gene3D" id="3.40.50.11420">
    <property type="match status" value="1"/>
</dbReference>
<dbReference type="InterPro" id="IPR040644">
    <property type="entry name" value="HydF_tetramer"/>
</dbReference>
<feature type="domain" description="Hydrogen maturase F dimerization" evidence="4">
    <location>
        <begin position="175"/>
        <end position="273"/>
    </location>
</feature>
<dbReference type="PANTHER" id="PTHR42714">
    <property type="entry name" value="TRNA MODIFICATION GTPASE GTPBP3"/>
    <property type="match status" value="1"/>
</dbReference>
<feature type="domain" description="G" evidence="3">
    <location>
        <begin position="13"/>
        <end position="128"/>
    </location>
</feature>
<evidence type="ECO:0000313" key="7">
    <source>
        <dbReference type="Proteomes" id="UP000215383"/>
    </source>
</evidence>
<dbReference type="Gene3D" id="3.40.50.11410">
    <property type="match status" value="1"/>
</dbReference>
<accession>A0A239TX17</accession>
<dbReference type="CDD" id="cd00880">
    <property type="entry name" value="Era_like"/>
    <property type="match status" value="1"/>
</dbReference>
<evidence type="ECO:0000256" key="2">
    <source>
        <dbReference type="ARBA" id="ARBA00023134"/>
    </source>
</evidence>
<evidence type="ECO:0000259" key="4">
    <source>
        <dbReference type="Pfam" id="PF18128"/>
    </source>
</evidence>
<dbReference type="AlphaFoldDB" id="A0A239TX17"/>
<dbReference type="PRINTS" id="PR00326">
    <property type="entry name" value="GTP1OBG"/>
</dbReference>
<evidence type="ECO:0000259" key="3">
    <source>
        <dbReference type="Pfam" id="PF01926"/>
    </source>
</evidence>
<dbReference type="NCBIfam" id="TIGR03918">
    <property type="entry name" value="GTP_HydF"/>
    <property type="match status" value="1"/>
</dbReference>
<gene>
    <name evidence="6" type="primary">mnmE_1</name>
    <name evidence="6" type="ORF">SAMEA4364220_01534</name>
</gene>
<dbReference type="GO" id="GO:0016787">
    <property type="term" value="F:hydrolase activity"/>
    <property type="evidence" value="ECO:0007669"/>
    <property type="project" value="UniProtKB-KW"/>
</dbReference>
<dbReference type="Pfam" id="PF01926">
    <property type="entry name" value="MMR_HSR1"/>
    <property type="match status" value="1"/>
</dbReference>
<feature type="domain" description="Hydrogen maturase F tetramerization" evidence="5">
    <location>
        <begin position="278"/>
        <end position="393"/>
    </location>
</feature>
<keyword evidence="2" id="KW-0342">GTP-binding</keyword>
<dbReference type="GO" id="GO:0030488">
    <property type="term" value="P:tRNA methylation"/>
    <property type="evidence" value="ECO:0007669"/>
    <property type="project" value="TreeGrafter"/>
</dbReference>
<proteinExistence type="predicted"/>
<dbReference type="Pfam" id="PF18128">
    <property type="entry name" value="HydF_dimer"/>
    <property type="match status" value="1"/>
</dbReference>
<dbReference type="GeneID" id="78507531"/>
<dbReference type="InterPro" id="IPR005225">
    <property type="entry name" value="Small_GTP-bd"/>
</dbReference>
<name>A0A239TX17_9FIRM</name>
<reference evidence="6 7" key="1">
    <citation type="submission" date="2017-06" db="EMBL/GenBank/DDBJ databases">
        <authorList>
            <consortium name="Pathogen Informatics"/>
        </authorList>
    </citation>
    <scope>NUCLEOTIDE SEQUENCE [LARGE SCALE GENOMIC DNA]</scope>
    <source>
        <strain evidence="6 7">NCTC10570</strain>
    </source>
</reference>
<evidence type="ECO:0000259" key="5">
    <source>
        <dbReference type="Pfam" id="PF18133"/>
    </source>
</evidence>
<dbReference type="GO" id="GO:0005737">
    <property type="term" value="C:cytoplasm"/>
    <property type="evidence" value="ECO:0007669"/>
    <property type="project" value="TreeGrafter"/>
</dbReference>